<dbReference type="Gene3D" id="1.20.58.160">
    <property type="match status" value="1"/>
</dbReference>
<keyword evidence="3 4" id="KW-0653">Protein transport</keyword>
<dbReference type="InterPro" id="IPR038425">
    <property type="entry name" value="GAT_sf"/>
</dbReference>
<dbReference type="FunFam" id="1.25.40.90:FF:000003">
    <property type="entry name" value="TOM1-like protein 2 isoform X1"/>
    <property type="match status" value="1"/>
</dbReference>
<keyword evidence="8" id="KW-1185">Reference proteome</keyword>
<gene>
    <name evidence="9" type="primary">LOC111139231</name>
</gene>
<evidence type="ECO:0000256" key="1">
    <source>
        <dbReference type="ARBA" id="ARBA00007708"/>
    </source>
</evidence>
<feature type="region of interest" description="Disordered" evidence="5">
    <location>
        <begin position="414"/>
        <end position="486"/>
    </location>
</feature>
<evidence type="ECO:0000313" key="9">
    <source>
        <dbReference type="RefSeq" id="XP_022347145.1"/>
    </source>
</evidence>
<dbReference type="Proteomes" id="UP000248482">
    <property type="component" value="Unplaced"/>
</dbReference>
<dbReference type="CDD" id="cd14238">
    <property type="entry name" value="GAT_TM1L2"/>
    <property type="match status" value="1"/>
</dbReference>
<dbReference type="GO" id="GO:0030276">
    <property type="term" value="F:clathrin binding"/>
    <property type="evidence" value="ECO:0007669"/>
    <property type="project" value="TreeGrafter"/>
</dbReference>
<feature type="domain" description="VHS" evidence="6">
    <location>
        <begin position="20"/>
        <end position="152"/>
    </location>
</feature>
<proteinExistence type="inferred from homology"/>
<dbReference type="SUPFAM" id="SSF89009">
    <property type="entry name" value="GAT-like domain"/>
    <property type="match status" value="1"/>
</dbReference>
<dbReference type="InterPro" id="IPR004152">
    <property type="entry name" value="GAT_dom"/>
</dbReference>
<feature type="compositionally biased region" description="Basic and acidic residues" evidence="5">
    <location>
        <begin position="417"/>
        <end position="428"/>
    </location>
</feature>
<dbReference type="GO" id="GO:0035091">
    <property type="term" value="F:phosphatidylinositol binding"/>
    <property type="evidence" value="ECO:0007669"/>
    <property type="project" value="InterPro"/>
</dbReference>
<dbReference type="PROSITE" id="PS50909">
    <property type="entry name" value="GAT"/>
    <property type="match status" value="1"/>
</dbReference>
<evidence type="ECO:0000313" key="8">
    <source>
        <dbReference type="Proteomes" id="UP000248482"/>
    </source>
</evidence>
<name>A0A2Y9IM56_ENHLU</name>
<organism evidence="8 9">
    <name type="scientific">Enhydra lutris kenyoni</name>
    <name type="common">northern sea otter</name>
    <dbReference type="NCBI Taxonomy" id="391180"/>
    <lineage>
        <taxon>Eukaryota</taxon>
        <taxon>Metazoa</taxon>
        <taxon>Chordata</taxon>
        <taxon>Craniata</taxon>
        <taxon>Vertebrata</taxon>
        <taxon>Euteleostomi</taxon>
        <taxon>Mammalia</taxon>
        <taxon>Eutheria</taxon>
        <taxon>Laurasiatheria</taxon>
        <taxon>Carnivora</taxon>
        <taxon>Caniformia</taxon>
        <taxon>Musteloidea</taxon>
        <taxon>Mustelidae</taxon>
        <taxon>Lutrinae</taxon>
        <taxon>Enhydra</taxon>
    </lineage>
</organism>
<dbReference type="AlphaFoldDB" id="A0A2Y9IM56"/>
<evidence type="ECO:0000256" key="3">
    <source>
        <dbReference type="ARBA" id="ARBA00022927"/>
    </source>
</evidence>
<evidence type="ECO:0000259" key="6">
    <source>
        <dbReference type="PROSITE" id="PS50179"/>
    </source>
</evidence>
<dbReference type="InterPro" id="IPR027429">
    <property type="entry name" value="TOM1L2_VHS_dom"/>
</dbReference>
<dbReference type="Pfam" id="PF03127">
    <property type="entry name" value="GAT"/>
    <property type="match status" value="1"/>
</dbReference>
<dbReference type="GO" id="GO:0016020">
    <property type="term" value="C:membrane"/>
    <property type="evidence" value="ECO:0007669"/>
    <property type="project" value="TreeGrafter"/>
</dbReference>
<comment type="similarity">
    <text evidence="1 4">Belongs to the TOM1 family.</text>
</comment>
<dbReference type="InterPro" id="IPR008942">
    <property type="entry name" value="ENTH_VHS"/>
</dbReference>
<dbReference type="GeneID" id="111139231"/>
<dbReference type="GO" id="GO:0015031">
    <property type="term" value="P:protein transport"/>
    <property type="evidence" value="ECO:0007669"/>
    <property type="project" value="UniProtKB-UniRule"/>
</dbReference>
<evidence type="ECO:0000256" key="5">
    <source>
        <dbReference type="SAM" id="MobiDB-lite"/>
    </source>
</evidence>
<dbReference type="InterPro" id="IPR002014">
    <property type="entry name" value="VHS_dom"/>
</dbReference>
<dbReference type="FunFam" id="1.20.58.160:FF:000001">
    <property type="entry name" value="TOM1-like protein 2 isoform X1"/>
    <property type="match status" value="1"/>
</dbReference>
<evidence type="ECO:0000256" key="4">
    <source>
        <dbReference type="PIRNR" id="PIRNR036948"/>
    </source>
</evidence>
<dbReference type="CDD" id="cd16996">
    <property type="entry name" value="VHS_Tom1L2"/>
    <property type="match status" value="1"/>
</dbReference>
<dbReference type="SMART" id="SM00288">
    <property type="entry name" value="VHS"/>
    <property type="match status" value="1"/>
</dbReference>
<dbReference type="RefSeq" id="XP_022347145.1">
    <property type="nucleotide sequence ID" value="XM_022491437.1"/>
</dbReference>
<sequence>MEFLLGNPFSTPVGQCLEKATDGSLQSEDWTLNMEICDIINETEEGPKDAIRALKKRLNGNRNYREVMLALTVLETCVKNCGHRFHILVANRDFIDSVLVKIISPKNNPPTIVQDKVLALIQAWADAFRSSPDLTGVVHIYEELKRKGVEFPMADLDALSPIHTPQRSVPEVDPAATMPRSQSQQRMSGSSYSSSPAPYSAPQAPALSVTGPITANSEQIARLRSELDVVRGNTKVMSEMLTEMVPGQEDSSDLELLQELNRTCRAMQQRIVELISRVSNEEVTEELLHVNDDLNNVFLRYERFERYRSGRSVQNPSNGVLNEVTEDNLIDLGPGSPAVVSPMVGNTAPPSSLSSQLAGLDLGTESVSGTLSSLQQCNPHDGFDMFAQTRGNSLAEQRKTVTYEDPQAVGGLASALDSRKQSSEVKGDDLEEGVTSEEFDKFLEERAKAAEMVPSLPSPPGEAPAPASNPSGRKKPERSEDALFAL</sequence>
<feature type="compositionally biased region" description="Basic and acidic residues" evidence="5">
    <location>
        <begin position="477"/>
        <end position="486"/>
    </location>
</feature>
<dbReference type="SUPFAM" id="SSF48464">
    <property type="entry name" value="ENTH/VHS domain"/>
    <property type="match status" value="1"/>
</dbReference>
<reference evidence="9" key="1">
    <citation type="submission" date="2025-08" db="UniProtKB">
        <authorList>
            <consortium name="RefSeq"/>
        </authorList>
    </citation>
    <scope>IDENTIFICATION</scope>
    <source>
        <tissue evidence="9">Blood</tissue>
    </source>
</reference>
<dbReference type="InterPro" id="IPR014645">
    <property type="entry name" value="TOM1"/>
</dbReference>
<dbReference type="GO" id="GO:0043130">
    <property type="term" value="F:ubiquitin binding"/>
    <property type="evidence" value="ECO:0007669"/>
    <property type="project" value="InterPro"/>
</dbReference>
<evidence type="ECO:0000256" key="2">
    <source>
        <dbReference type="ARBA" id="ARBA00022448"/>
    </source>
</evidence>
<keyword evidence="2 4" id="KW-0813">Transport</keyword>
<dbReference type="GO" id="GO:0005768">
    <property type="term" value="C:endosome"/>
    <property type="evidence" value="ECO:0007669"/>
    <property type="project" value="TreeGrafter"/>
</dbReference>
<protein>
    <submittedName>
        <fullName evidence="9">TOM1-like protein 2 isoform X4</fullName>
    </submittedName>
</protein>
<feature type="region of interest" description="Disordered" evidence="5">
    <location>
        <begin position="162"/>
        <end position="205"/>
    </location>
</feature>
<accession>A0A2Y9IM56</accession>
<dbReference type="Pfam" id="PF00790">
    <property type="entry name" value="VHS"/>
    <property type="match status" value="1"/>
</dbReference>
<dbReference type="PROSITE" id="PS50179">
    <property type="entry name" value="VHS"/>
    <property type="match status" value="1"/>
</dbReference>
<dbReference type="PANTHER" id="PTHR13856">
    <property type="entry name" value="VHS DOMAIN CONTAINING PROTEIN FAMILY"/>
    <property type="match status" value="1"/>
</dbReference>
<dbReference type="Gene3D" id="1.25.40.90">
    <property type="match status" value="1"/>
</dbReference>
<dbReference type="PIRSF" id="PIRSF036948">
    <property type="entry name" value="TOM1"/>
    <property type="match status" value="1"/>
</dbReference>
<feature type="compositionally biased region" description="Low complexity" evidence="5">
    <location>
        <begin position="178"/>
        <end position="205"/>
    </location>
</feature>
<dbReference type="PANTHER" id="PTHR13856:SF31">
    <property type="entry name" value="TOM1-LIKE PROTEIN 2"/>
    <property type="match status" value="1"/>
</dbReference>
<dbReference type="GO" id="GO:0007165">
    <property type="term" value="P:signal transduction"/>
    <property type="evidence" value="ECO:0007669"/>
    <property type="project" value="TreeGrafter"/>
</dbReference>
<evidence type="ECO:0000259" key="7">
    <source>
        <dbReference type="PROSITE" id="PS50909"/>
    </source>
</evidence>
<feature type="domain" description="GAT" evidence="7">
    <location>
        <begin position="218"/>
        <end position="306"/>
    </location>
</feature>
<feature type="compositionally biased region" description="Basic and acidic residues" evidence="5">
    <location>
        <begin position="438"/>
        <end position="449"/>
    </location>
</feature>